<dbReference type="PANTHER" id="PTHR34388:SF1">
    <property type="entry name" value="DNA POLYMERASE III SUBUNIT DELTA"/>
    <property type="match status" value="1"/>
</dbReference>
<dbReference type="PANTHER" id="PTHR34388">
    <property type="entry name" value="DNA POLYMERASE III SUBUNIT DELTA"/>
    <property type="match status" value="1"/>
</dbReference>
<gene>
    <name evidence="6" type="ORF">AMJ87_04535</name>
</gene>
<protein>
    <recommendedName>
        <fullName evidence="5">DNA polymerase III delta N-terminal domain-containing protein</fullName>
    </recommendedName>
</protein>
<dbReference type="InterPro" id="IPR005790">
    <property type="entry name" value="DNA_polIII_delta"/>
</dbReference>
<dbReference type="GO" id="GO:0006261">
    <property type="term" value="P:DNA-templated DNA replication"/>
    <property type="evidence" value="ECO:0007669"/>
    <property type="project" value="TreeGrafter"/>
</dbReference>
<evidence type="ECO:0000259" key="5">
    <source>
        <dbReference type="Pfam" id="PF06144"/>
    </source>
</evidence>
<evidence type="ECO:0000256" key="2">
    <source>
        <dbReference type="ARBA" id="ARBA00022695"/>
    </source>
</evidence>
<feature type="domain" description="DNA polymerase III delta N-terminal" evidence="5">
    <location>
        <begin position="19"/>
        <end position="126"/>
    </location>
</feature>
<keyword evidence="4" id="KW-0239">DNA-directed DNA polymerase</keyword>
<evidence type="ECO:0000256" key="4">
    <source>
        <dbReference type="ARBA" id="ARBA00022932"/>
    </source>
</evidence>
<keyword evidence="1" id="KW-0808">Transferase</keyword>
<dbReference type="AlphaFoldDB" id="A0A0S8GJS1"/>
<dbReference type="SUPFAM" id="SSF52540">
    <property type="entry name" value="P-loop containing nucleoside triphosphate hydrolases"/>
    <property type="match status" value="1"/>
</dbReference>
<dbReference type="InterPro" id="IPR010372">
    <property type="entry name" value="DNA_pol3_delta_N"/>
</dbReference>
<dbReference type="GO" id="GO:0003677">
    <property type="term" value="F:DNA binding"/>
    <property type="evidence" value="ECO:0007669"/>
    <property type="project" value="InterPro"/>
</dbReference>
<evidence type="ECO:0000313" key="6">
    <source>
        <dbReference type="EMBL" id="KPK72539.1"/>
    </source>
</evidence>
<organism evidence="6 7">
    <name type="scientific">candidate division WOR_3 bacterium SM23_60</name>
    <dbReference type="NCBI Taxonomy" id="1703780"/>
    <lineage>
        <taxon>Bacteria</taxon>
        <taxon>Bacteria division WOR-3</taxon>
    </lineage>
</organism>
<dbReference type="EMBL" id="LJUO01000029">
    <property type="protein sequence ID" value="KPK72539.1"/>
    <property type="molecule type" value="Genomic_DNA"/>
</dbReference>
<dbReference type="Proteomes" id="UP000051096">
    <property type="component" value="Unassembled WGS sequence"/>
</dbReference>
<dbReference type="GO" id="GO:0009360">
    <property type="term" value="C:DNA polymerase III complex"/>
    <property type="evidence" value="ECO:0007669"/>
    <property type="project" value="InterPro"/>
</dbReference>
<dbReference type="Gene3D" id="3.40.50.300">
    <property type="entry name" value="P-loop containing nucleotide triphosphate hydrolases"/>
    <property type="match status" value="1"/>
</dbReference>
<sequence length="309" mass="35528">MKSTTVRGKKRNGEIHNQYIIIGTEPFFADHTIQEFKKRLQVDESFDLDTFYASESSVDEILQKLYLMPFSSSRRLVVVKNLEDLDYTALEKFATLINASASHNCLILTFTIGKDNAKHARVAKKLPALFTNAQPMIYEKKTKKIRKYIAQRSARAHISLSESMLQYLEDEFSNDITGLENELEKIENYCAEAGVMKLTNMQDLAKGLSDFSKYQVVNAFLDGRRETLQYFEELLPYLKSDAEMVYALTQGLLYRAQRSRKQRKVVTEILAQMSKVDQKVKGGSHFGDLMLELLFLRYAPVFRKGAFYG</sequence>
<keyword evidence="2" id="KW-0548">Nucleotidyltransferase</keyword>
<dbReference type="InterPro" id="IPR027417">
    <property type="entry name" value="P-loop_NTPase"/>
</dbReference>
<evidence type="ECO:0000256" key="1">
    <source>
        <dbReference type="ARBA" id="ARBA00022679"/>
    </source>
</evidence>
<name>A0A0S8GJS1_UNCW3</name>
<dbReference type="NCBIfam" id="TIGR01128">
    <property type="entry name" value="holA"/>
    <property type="match status" value="1"/>
</dbReference>
<dbReference type="Pfam" id="PF06144">
    <property type="entry name" value="DNA_pol3_delta"/>
    <property type="match status" value="1"/>
</dbReference>
<evidence type="ECO:0000256" key="3">
    <source>
        <dbReference type="ARBA" id="ARBA00022705"/>
    </source>
</evidence>
<accession>A0A0S8GJS1</accession>
<reference evidence="6 7" key="1">
    <citation type="journal article" date="2015" name="Microbiome">
        <title>Genomic resolution of linkages in carbon, nitrogen, and sulfur cycling among widespread estuary sediment bacteria.</title>
        <authorList>
            <person name="Baker B.J."/>
            <person name="Lazar C.S."/>
            <person name="Teske A.P."/>
            <person name="Dick G.J."/>
        </authorList>
    </citation>
    <scope>NUCLEOTIDE SEQUENCE [LARGE SCALE GENOMIC DNA]</scope>
    <source>
        <strain evidence="6">SM23_60</strain>
    </source>
</reference>
<keyword evidence="3" id="KW-0235">DNA replication</keyword>
<dbReference type="Gene3D" id="1.10.8.60">
    <property type="match status" value="1"/>
</dbReference>
<proteinExistence type="predicted"/>
<dbReference type="GO" id="GO:0003887">
    <property type="term" value="F:DNA-directed DNA polymerase activity"/>
    <property type="evidence" value="ECO:0007669"/>
    <property type="project" value="UniProtKB-KW"/>
</dbReference>
<comment type="caution">
    <text evidence="6">The sequence shown here is derived from an EMBL/GenBank/DDBJ whole genome shotgun (WGS) entry which is preliminary data.</text>
</comment>
<evidence type="ECO:0000313" key="7">
    <source>
        <dbReference type="Proteomes" id="UP000051096"/>
    </source>
</evidence>